<protein>
    <recommendedName>
        <fullName evidence="4">SAM domain-containing protein</fullName>
    </recommendedName>
</protein>
<reference evidence="2" key="1">
    <citation type="submission" date="2019-10" db="EMBL/GenBank/DDBJ databases">
        <title>Conservation and host-specific expression of non-tandemly repeated heterogenous ribosome RNA gene in arbuscular mycorrhizal fungi.</title>
        <authorList>
            <person name="Maeda T."/>
            <person name="Kobayashi Y."/>
            <person name="Nakagawa T."/>
            <person name="Ezawa T."/>
            <person name="Yamaguchi K."/>
            <person name="Bino T."/>
            <person name="Nishimoto Y."/>
            <person name="Shigenobu S."/>
            <person name="Kawaguchi M."/>
        </authorList>
    </citation>
    <scope>NUCLEOTIDE SEQUENCE</scope>
    <source>
        <strain evidence="2">HR1</strain>
    </source>
</reference>
<dbReference type="AlphaFoldDB" id="A0A8H3KY10"/>
<dbReference type="Proteomes" id="UP000615446">
    <property type="component" value="Unassembled WGS sequence"/>
</dbReference>
<dbReference type="EMBL" id="BLAL01000018">
    <property type="protein sequence ID" value="GES75930.1"/>
    <property type="molecule type" value="Genomic_DNA"/>
</dbReference>
<evidence type="ECO:0008006" key="4">
    <source>
        <dbReference type="Google" id="ProtNLM"/>
    </source>
</evidence>
<dbReference type="Gene3D" id="1.10.150.50">
    <property type="entry name" value="Transcription Factor, Ets-1"/>
    <property type="match status" value="1"/>
</dbReference>
<gene>
    <name evidence="2" type="ORF">RCL2_000333300</name>
</gene>
<evidence type="ECO:0000256" key="1">
    <source>
        <dbReference type="SAM" id="MobiDB-lite"/>
    </source>
</evidence>
<organism evidence="2 3">
    <name type="scientific">Rhizophagus clarus</name>
    <dbReference type="NCBI Taxonomy" id="94130"/>
    <lineage>
        <taxon>Eukaryota</taxon>
        <taxon>Fungi</taxon>
        <taxon>Fungi incertae sedis</taxon>
        <taxon>Mucoromycota</taxon>
        <taxon>Glomeromycotina</taxon>
        <taxon>Glomeromycetes</taxon>
        <taxon>Glomerales</taxon>
        <taxon>Glomeraceae</taxon>
        <taxon>Rhizophagus</taxon>
    </lineage>
</organism>
<dbReference type="InterPro" id="IPR013761">
    <property type="entry name" value="SAM/pointed_sf"/>
</dbReference>
<comment type="caution">
    <text evidence="2">The sequence shown here is derived from an EMBL/GenBank/DDBJ whole genome shotgun (WGS) entry which is preliminary data.</text>
</comment>
<sequence>MSTEIDSLPVEDWDTETFITFLRRQNLKFDDDDFEILRREKITGFDFTNMTKEEFERCGLKIGPSRRLVEIAEILKGKSKCSFTLHSLKEVLEEYNINPILPGTYPLENDDEQGEGKIKISKGEGENTSTLSPPPKKSSLPKRCIGTQTKTVSSDPKSLTYLIQGLISRSIAHFVLDERMAFVGGVTKVLKSPFSSTGKIVTGLDESKTKLIDNVNYVIEFVELPDFAELVISRQDIPDSSTLTRTVATQTKPLIEDTKALTYIAKGIMFKSICWFGWDEQKAFCLGKKKGKLRLVSIDPKLASVTLTCNYQLSMGLCNFDGDIGHPMIVSCSYGSVKTLLTQDKKRIMDNLNYNLTILS</sequence>
<proteinExistence type="predicted"/>
<name>A0A8H3KY10_9GLOM</name>
<accession>A0A8H3KY10</accession>
<evidence type="ECO:0000313" key="2">
    <source>
        <dbReference type="EMBL" id="GES75930.1"/>
    </source>
</evidence>
<feature type="compositionally biased region" description="Basic and acidic residues" evidence="1">
    <location>
        <begin position="114"/>
        <end position="125"/>
    </location>
</feature>
<feature type="region of interest" description="Disordered" evidence="1">
    <location>
        <begin position="103"/>
        <end position="143"/>
    </location>
</feature>
<evidence type="ECO:0000313" key="3">
    <source>
        <dbReference type="Proteomes" id="UP000615446"/>
    </source>
</evidence>
<feature type="compositionally biased region" description="Low complexity" evidence="1">
    <location>
        <begin position="126"/>
        <end position="142"/>
    </location>
</feature>